<evidence type="ECO:0000313" key="1">
    <source>
        <dbReference type="EMBL" id="AVF28495.1"/>
    </source>
</evidence>
<evidence type="ECO:0008006" key="3">
    <source>
        <dbReference type="Google" id="ProtNLM"/>
    </source>
</evidence>
<name>A0A2L1U6E5_9BACL</name>
<evidence type="ECO:0000313" key="2">
    <source>
        <dbReference type="Proteomes" id="UP000239833"/>
    </source>
</evidence>
<accession>A0A2L1U6E5</accession>
<dbReference type="Proteomes" id="UP000239833">
    <property type="component" value="Chromosome"/>
</dbReference>
<reference evidence="2" key="1">
    <citation type="submission" date="2017-02" db="EMBL/GenBank/DDBJ databases">
        <title>Delineation of Paenibacillus larvae strains originating from foulbrood outbreaks.</title>
        <authorList>
            <person name="Beims H."/>
            <person name="Bunk B."/>
            <person name="Sproeer C."/>
            <person name="Mohr K.I."/>
            <person name="Pradella S."/>
            <person name="Guenther G."/>
            <person name="Rohde M."/>
            <person name="von der Ohe W."/>
            <person name="Steinert M."/>
        </authorList>
    </citation>
    <scope>NUCLEOTIDE SEQUENCE [LARGE SCALE GENOMIC DNA]</scope>
    <source>
        <strain evidence="2">Eric_III</strain>
    </source>
</reference>
<dbReference type="InterPro" id="IPR013494">
    <property type="entry name" value="CHP02678"/>
</dbReference>
<proteinExistence type="predicted"/>
<dbReference type="Pfam" id="PF09661">
    <property type="entry name" value="DUF2398"/>
    <property type="match status" value="1"/>
</dbReference>
<gene>
    <name evidence="1" type="ORF">ERICIII_04436</name>
</gene>
<protein>
    <recommendedName>
        <fullName evidence="3">TIGR02678 family protein</fullName>
    </recommendedName>
</protein>
<dbReference type="EMBL" id="CP019655">
    <property type="protein sequence ID" value="AVF28495.1"/>
    <property type="molecule type" value="Genomic_DNA"/>
</dbReference>
<organism evidence="1 2">
    <name type="scientific">Paenibacillus larvae subsp. larvae</name>
    <dbReference type="NCBI Taxonomy" id="147375"/>
    <lineage>
        <taxon>Bacteria</taxon>
        <taxon>Bacillati</taxon>
        <taxon>Bacillota</taxon>
        <taxon>Bacilli</taxon>
        <taxon>Bacillales</taxon>
        <taxon>Paenibacillaceae</taxon>
        <taxon>Paenibacillus</taxon>
    </lineage>
</organism>
<dbReference type="AlphaFoldDB" id="A0A2L1U6E5"/>
<sequence>MQVSNAEALTEEIQTLVFLLWSKEWIYREHKPELYFRIRSHEHKLKAVFRDWFHYPIYMGDGYVRLIKRPERRVLDPNPTHSLKYQMDFVLYACVLAFMEEKGEDQQFVLRELLESIKAYYPGGSDAISWSDHGVRTSLIRVIKTLEQERLLLMFDRTIDQFRDSEDYDLLMQVSNGLRHVIRQTRVSLSEFSNMISLREAFHQEEIEEGMMCEQQIWRRLFAQGCLFLSELSHDEVIYAERHGLRMQQKLEEVFQGVFLERYASTWILVHDKPREGKSVYPAYNTHSHIVTAIGTHLRDRLDRGENWLNHRGYVALHAKDTFDLFVSVRRANQEHLAKSSLSDRALWEEVADYMKQLGLLKVINDEWIFSDALGRVAGEIVEEEVPPKEDVKRELETDQNWLF</sequence>